<evidence type="ECO:0000313" key="2">
    <source>
        <dbReference type="EMBL" id="WES06030.1"/>
    </source>
</evidence>
<name>A0AAX3Q774_9BACI</name>
<evidence type="ECO:0000313" key="3">
    <source>
        <dbReference type="Proteomes" id="UP001221092"/>
    </source>
</evidence>
<gene>
    <name evidence="2" type="ORF">P3K65_22230</name>
</gene>
<proteinExistence type="predicted"/>
<reference evidence="2" key="1">
    <citation type="submission" date="2023-03" db="EMBL/GenBank/DDBJ databases">
        <authorList>
            <person name="Liu Z."/>
        </authorList>
    </citation>
    <scope>NUCLEOTIDE SEQUENCE</scope>
    <source>
        <strain evidence="2">Bc006</strain>
    </source>
</reference>
<dbReference type="AlphaFoldDB" id="A0AAX3Q774"/>
<dbReference type="NCBIfam" id="NF033611">
    <property type="entry name" value="SAVED"/>
    <property type="match status" value="1"/>
</dbReference>
<sequence>MSKAVASRIKGDDYQACVFWNLACGLFHEHSKIEKVVYECEEVKSLDDVVVFYKTPILDERGDYVTADYHQIKYHVTQGGSFRWQDLIDPSFINAKSVSFLKRVHDAQKRLAPEGKGVRFYFVSPWQVHPDNELAGLISNTGGELRWDKLSKGGNRSKMGIIREEWKKHLGLTDDDELRKVIAPIRIIHSSDNIGMMNQRLNNSLMGAGLKPIEAGSMVNPYVSLIKGLLVKEKTEFTKERLLEICKSEHLWVGHAPVNQAVQIGVRSFYKWAENMEDETKDMLCLLEHFDGRYIKQGSAWNDQIVKNIESFLTHSTRESVSYHLHLDSHSSVAFFAGYCLNSKSGVDVAPVQRYKGRHVWKPDEIYKIEDYSGWQCEETTIDETAQDIAITLGITHKTVDDVNYFIEQEELSIKKVINCTVGDGPGGNVIQNGTHAWILADKIATIINSRSFNDRKGRLHIFGAVPNALMFFIGQYAHAFGPCTLYEYEFEKRTPGGYMASISLPLVK</sequence>
<accession>A0AAX3Q774</accession>
<dbReference type="Proteomes" id="UP001221092">
    <property type="component" value="Chromosome"/>
</dbReference>
<protein>
    <submittedName>
        <fullName evidence="2">SAVED domain-containing protein</fullName>
    </submittedName>
</protein>
<dbReference type="RefSeq" id="WP_276105235.1">
    <property type="nucleotide sequence ID" value="NZ_CP119629.1"/>
</dbReference>
<dbReference type="EMBL" id="CP119629">
    <property type="protein sequence ID" value="WES06030.1"/>
    <property type="molecule type" value="Genomic_DNA"/>
</dbReference>
<dbReference type="InterPro" id="IPR040836">
    <property type="entry name" value="SAVED"/>
</dbReference>
<feature type="domain" description="SMODS-associated and fused to various effectors" evidence="1">
    <location>
        <begin position="309"/>
        <end position="504"/>
    </location>
</feature>
<evidence type="ECO:0000259" key="1">
    <source>
        <dbReference type="Pfam" id="PF18145"/>
    </source>
</evidence>
<dbReference type="Pfam" id="PF18145">
    <property type="entry name" value="SAVED"/>
    <property type="match status" value="1"/>
</dbReference>
<organism evidence="2 3">
    <name type="scientific">Bacillus paranthracis</name>
    <dbReference type="NCBI Taxonomy" id="2026186"/>
    <lineage>
        <taxon>Bacteria</taxon>
        <taxon>Bacillati</taxon>
        <taxon>Bacillota</taxon>
        <taxon>Bacilli</taxon>
        <taxon>Bacillales</taxon>
        <taxon>Bacillaceae</taxon>
        <taxon>Bacillus</taxon>
        <taxon>Bacillus cereus group</taxon>
    </lineage>
</organism>